<reference evidence="2" key="1">
    <citation type="submission" date="2019-08" db="EMBL/GenBank/DDBJ databases">
        <authorList>
            <person name="Kucharzyk K."/>
            <person name="Murdoch R.W."/>
            <person name="Higgins S."/>
            <person name="Loffler F."/>
        </authorList>
    </citation>
    <scope>NUCLEOTIDE SEQUENCE</scope>
</reference>
<proteinExistence type="predicted"/>
<organism evidence="2">
    <name type="scientific">bioreactor metagenome</name>
    <dbReference type="NCBI Taxonomy" id="1076179"/>
    <lineage>
        <taxon>unclassified sequences</taxon>
        <taxon>metagenomes</taxon>
        <taxon>ecological metagenomes</taxon>
    </lineage>
</organism>
<dbReference type="EMBL" id="VSSQ01004968">
    <property type="protein sequence ID" value="MPM27340.1"/>
    <property type="molecule type" value="Genomic_DNA"/>
</dbReference>
<gene>
    <name evidence="2" type="ORF">SDC9_73850</name>
</gene>
<dbReference type="Gene3D" id="3.90.70.10">
    <property type="entry name" value="Cysteine proteinases"/>
    <property type="match status" value="1"/>
</dbReference>
<dbReference type="Pfam" id="PF13529">
    <property type="entry name" value="Peptidase_C39_2"/>
    <property type="match status" value="1"/>
</dbReference>
<evidence type="ECO:0000259" key="1">
    <source>
        <dbReference type="Pfam" id="PF13529"/>
    </source>
</evidence>
<feature type="domain" description="Peptidase C39-like" evidence="1">
    <location>
        <begin position="123"/>
        <end position="257"/>
    </location>
</feature>
<name>A0A644YFW8_9ZZZZ</name>
<comment type="caution">
    <text evidence="2">The sequence shown here is derived from an EMBL/GenBank/DDBJ whole genome shotgun (WGS) entry which is preliminary data.</text>
</comment>
<accession>A0A644YFW8</accession>
<evidence type="ECO:0000313" key="2">
    <source>
        <dbReference type="EMBL" id="MPM27340.1"/>
    </source>
</evidence>
<dbReference type="InterPro" id="IPR039564">
    <property type="entry name" value="Peptidase_C39-like"/>
</dbReference>
<dbReference type="AlphaFoldDB" id="A0A644YFW8"/>
<protein>
    <recommendedName>
        <fullName evidence="1">Peptidase C39-like domain-containing protein</fullName>
    </recommendedName>
</protein>
<sequence length="293" mass="31186">MRRSSHFKKITAISLLAVLCIGGVELAACRIADPALYKTIVTPVRQAASSTWSAVSGGVSYAWDKAVSAVSRTAGALQKNEAEPLEDQAAVEPDAELTAPADPTITALEQRESGEILTGGNREIVYYNQADAAWCDQPYGKDHLGQYGCGPTTLAMAVSSLTGQTVNPEEMAQWSVENGYWARHGGSYLSIVGGAAADYGLKAESLPDCDAERLRLELATGKVAVALMSKGHFTNGGHFILLRGVTLDGSILVADPNSRDRSLTVWDPQIILDELSKSRNNGAPLWLLSPSEP</sequence>